<dbReference type="Gene3D" id="2.60.200.20">
    <property type="match status" value="1"/>
</dbReference>
<name>A0A085WEU3_9BACT</name>
<dbReference type="SUPFAM" id="SSF55781">
    <property type="entry name" value="GAF domain-like"/>
    <property type="match status" value="1"/>
</dbReference>
<comment type="caution">
    <text evidence="8">The sequence shown here is derived from an EMBL/GenBank/DDBJ whole genome shotgun (WGS) entry which is preliminary data.</text>
</comment>
<sequence length="549" mass="58228">MLRDLGSRNGTWLNSQLLKETTRLRPGDHISVGESVLVYEPSFDALRARDGESTLVLTRTRPETARGLIPPTKEALSRAGELALRAAVASSAEVAAGIVLEALDSALQPTALTVLRVAPNGVLHPLLARPVGAHLTLSRELVNAALKLGHALTMSESQVRTETDNLLTRVRQGHAHVLYAPLYTGGSPAGALCILRDTPFTDEELALTGALAGAAGPSLCPPPPAPPAPSTLIESQPVAESTAMREAMRQAAAAAPAQSTLLLTGEVGTGKEEVARAIHALSPRSRGPFIAVNCSAIPAELAESELFGHEKGAHTSTANGRAGVFEQADGGTLFLDEVGHLPAPLQLKLLGVLQDRIVHRVGGRAGIPVDVRVVAATQRPLIEEVRAQRFREDLYWRLNVTRIHLPPLRDSPEDILPLAERFLARMGPQLGLRAEGFTQEARSALRTCPWPGNARQLANAIERALLLKEPGPLIGLLDLPPEVLAPERGGSSLSAGGSLAEVVRKVEREHIVLALKRTQGAKPAAAEALGLSPAALDQKIEEYGLKLVE</sequence>
<keyword evidence="4" id="KW-0238">DNA-binding</keyword>
<dbReference type="GO" id="GO:0005524">
    <property type="term" value="F:ATP binding"/>
    <property type="evidence" value="ECO:0007669"/>
    <property type="project" value="UniProtKB-KW"/>
</dbReference>
<dbReference type="PANTHER" id="PTHR32071">
    <property type="entry name" value="TRANSCRIPTIONAL REGULATORY PROTEIN"/>
    <property type="match status" value="1"/>
</dbReference>
<dbReference type="InterPro" id="IPR003593">
    <property type="entry name" value="AAA+_ATPase"/>
</dbReference>
<evidence type="ECO:0000313" key="8">
    <source>
        <dbReference type="EMBL" id="KFE66206.1"/>
    </source>
</evidence>
<dbReference type="SMART" id="SM00382">
    <property type="entry name" value="AAA"/>
    <property type="match status" value="1"/>
</dbReference>
<keyword evidence="5" id="KW-0804">Transcription</keyword>
<dbReference type="InterPro" id="IPR025943">
    <property type="entry name" value="Sigma_54_int_dom_ATP-bd_2"/>
</dbReference>
<dbReference type="SUPFAM" id="SSF49879">
    <property type="entry name" value="SMAD/FHA domain"/>
    <property type="match status" value="1"/>
</dbReference>
<accession>A0A085WEU3</accession>
<dbReference type="PRINTS" id="PR01590">
    <property type="entry name" value="HTHFIS"/>
</dbReference>
<proteinExistence type="predicted"/>
<dbReference type="GO" id="GO:0006355">
    <property type="term" value="P:regulation of DNA-templated transcription"/>
    <property type="evidence" value="ECO:0007669"/>
    <property type="project" value="InterPro"/>
</dbReference>
<dbReference type="Pfam" id="PF00158">
    <property type="entry name" value="Sigma54_activat"/>
    <property type="match status" value="1"/>
</dbReference>
<dbReference type="CDD" id="cd00009">
    <property type="entry name" value="AAA"/>
    <property type="match status" value="1"/>
</dbReference>
<dbReference type="Pfam" id="PF00498">
    <property type="entry name" value="FHA"/>
    <property type="match status" value="1"/>
</dbReference>
<dbReference type="InterPro" id="IPR002197">
    <property type="entry name" value="HTH_Fis"/>
</dbReference>
<dbReference type="Pfam" id="PF02954">
    <property type="entry name" value="HTH_8"/>
    <property type="match status" value="1"/>
</dbReference>
<dbReference type="Gene3D" id="3.40.50.300">
    <property type="entry name" value="P-loop containing nucleotide triphosphate hydrolases"/>
    <property type="match status" value="1"/>
</dbReference>
<dbReference type="PROSITE" id="PS50045">
    <property type="entry name" value="SIGMA54_INTERACT_4"/>
    <property type="match status" value="1"/>
</dbReference>
<dbReference type="Gene3D" id="1.10.10.60">
    <property type="entry name" value="Homeodomain-like"/>
    <property type="match status" value="1"/>
</dbReference>
<dbReference type="Proteomes" id="UP000028725">
    <property type="component" value="Unassembled WGS sequence"/>
</dbReference>
<dbReference type="PROSITE" id="PS00676">
    <property type="entry name" value="SIGMA54_INTERACT_2"/>
    <property type="match status" value="1"/>
</dbReference>
<keyword evidence="9" id="KW-1185">Reference proteome</keyword>
<evidence type="ECO:0000313" key="9">
    <source>
        <dbReference type="Proteomes" id="UP000028725"/>
    </source>
</evidence>
<dbReference type="InterPro" id="IPR000253">
    <property type="entry name" value="FHA_dom"/>
</dbReference>
<keyword evidence="3" id="KW-0805">Transcription regulation</keyword>
<dbReference type="SUPFAM" id="SSF46689">
    <property type="entry name" value="Homeodomain-like"/>
    <property type="match status" value="1"/>
</dbReference>
<dbReference type="CDD" id="cd00060">
    <property type="entry name" value="FHA"/>
    <property type="match status" value="1"/>
</dbReference>
<feature type="domain" description="FHA" evidence="6">
    <location>
        <begin position="1"/>
        <end position="18"/>
    </location>
</feature>
<dbReference type="FunFam" id="3.40.50.300:FF:000006">
    <property type="entry name" value="DNA-binding transcriptional regulator NtrC"/>
    <property type="match status" value="1"/>
</dbReference>
<dbReference type="InterPro" id="IPR002078">
    <property type="entry name" value="Sigma_54_int"/>
</dbReference>
<organism evidence="8 9">
    <name type="scientific">Hyalangium minutum</name>
    <dbReference type="NCBI Taxonomy" id="394096"/>
    <lineage>
        <taxon>Bacteria</taxon>
        <taxon>Pseudomonadati</taxon>
        <taxon>Myxococcota</taxon>
        <taxon>Myxococcia</taxon>
        <taxon>Myxococcales</taxon>
        <taxon>Cystobacterineae</taxon>
        <taxon>Archangiaceae</taxon>
        <taxon>Hyalangium</taxon>
    </lineage>
</organism>
<dbReference type="InterPro" id="IPR058031">
    <property type="entry name" value="AAA_lid_NorR"/>
</dbReference>
<dbReference type="STRING" id="394096.DB31_1271"/>
<dbReference type="EMBL" id="JMCB01000011">
    <property type="protein sequence ID" value="KFE66206.1"/>
    <property type="molecule type" value="Genomic_DNA"/>
</dbReference>
<gene>
    <name evidence="8" type="ORF">DB31_1271</name>
</gene>
<evidence type="ECO:0000256" key="3">
    <source>
        <dbReference type="ARBA" id="ARBA00023015"/>
    </source>
</evidence>
<keyword evidence="1" id="KW-0547">Nucleotide-binding</keyword>
<protein>
    <submittedName>
        <fullName evidence="8">Sigma54 specific transcriptional regulator, Fis family protein</fullName>
    </submittedName>
</protein>
<dbReference type="InterPro" id="IPR008984">
    <property type="entry name" value="SMAD_FHA_dom_sf"/>
</dbReference>
<dbReference type="AlphaFoldDB" id="A0A085WEU3"/>
<reference evidence="8 9" key="1">
    <citation type="submission" date="2014-04" db="EMBL/GenBank/DDBJ databases">
        <title>Genome assembly of Hyalangium minutum DSM 14724.</title>
        <authorList>
            <person name="Sharma G."/>
            <person name="Subramanian S."/>
        </authorList>
    </citation>
    <scope>NUCLEOTIDE SEQUENCE [LARGE SCALE GENOMIC DNA]</scope>
    <source>
        <strain evidence="8 9">DSM 14724</strain>
    </source>
</reference>
<evidence type="ECO:0000256" key="1">
    <source>
        <dbReference type="ARBA" id="ARBA00022741"/>
    </source>
</evidence>
<dbReference type="PANTHER" id="PTHR32071:SF117">
    <property type="entry name" value="PTS-DEPENDENT DIHYDROXYACETONE KINASE OPERON REGULATORY PROTEIN-RELATED"/>
    <property type="match status" value="1"/>
</dbReference>
<evidence type="ECO:0000256" key="2">
    <source>
        <dbReference type="ARBA" id="ARBA00022840"/>
    </source>
</evidence>
<keyword evidence="2" id="KW-0067">ATP-binding</keyword>
<feature type="domain" description="Sigma-54 factor interaction" evidence="7">
    <location>
        <begin position="237"/>
        <end position="466"/>
    </location>
</feature>
<evidence type="ECO:0000256" key="4">
    <source>
        <dbReference type="ARBA" id="ARBA00023125"/>
    </source>
</evidence>
<dbReference type="PROSITE" id="PS50006">
    <property type="entry name" value="FHA_DOMAIN"/>
    <property type="match status" value="1"/>
</dbReference>
<evidence type="ECO:0000259" key="7">
    <source>
        <dbReference type="PROSITE" id="PS50045"/>
    </source>
</evidence>
<dbReference type="SUPFAM" id="SSF52540">
    <property type="entry name" value="P-loop containing nucleoside triphosphate hydrolases"/>
    <property type="match status" value="1"/>
</dbReference>
<dbReference type="InterPro" id="IPR027417">
    <property type="entry name" value="P-loop_NTPase"/>
</dbReference>
<evidence type="ECO:0000256" key="5">
    <source>
        <dbReference type="ARBA" id="ARBA00023163"/>
    </source>
</evidence>
<dbReference type="GO" id="GO:0043565">
    <property type="term" value="F:sequence-specific DNA binding"/>
    <property type="evidence" value="ECO:0007669"/>
    <property type="project" value="InterPro"/>
</dbReference>
<evidence type="ECO:0000259" key="6">
    <source>
        <dbReference type="PROSITE" id="PS50006"/>
    </source>
</evidence>
<dbReference type="Gene3D" id="1.10.8.60">
    <property type="match status" value="1"/>
</dbReference>
<dbReference type="InterPro" id="IPR009057">
    <property type="entry name" value="Homeodomain-like_sf"/>
</dbReference>
<dbReference type="Pfam" id="PF25601">
    <property type="entry name" value="AAA_lid_14"/>
    <property type="match status" value="1"/>
</dbReference>